<evidence type="ECO:0000256" key="3">
    <source>
        <dbReference type="ARBA" id="ARBA00022527"/>
    </source>
</evidence>
<evidence type="ECO:0000256" key="2">
    <source>
        <dbReference type="ARBA" id="ARBA00009605"/>
    </source>
</evidence>
<keyword evidence="11 19" id="KW-0460">Magnesium</keyword>
<dbReference type="InterPro" id="IPR017441">
    <property type="entry name" value="Protein_kinase_ATP_BS"/>
</dbReference>
<comment type="cofactor">
    <cofactor evidence="19">
        <name>Mg(2+)</name>
        <dbReference type="ChEBI" id="CHEBI:18420"/>
    </cofactor>
    <cofactor evidence="19">
        <name>Mn(2+)</name>
        <dbReference type="ChEBI" id="CHEBI:29035"/>
    </cofactor>
</comment>
<accession>A0A7R9L607</accession>
<keyword evidence="15" id="KW-0325">Glycoprotein</keyword>
<evidence type="ECO:0000256" key="14">
    <source>
        <dbReference type="ARBA" id="ARBA00023170"/>
    </source>
</evidence>
<dbReference type="Gene3D" id="1.10.510.10">
    <property type="entry name" value="Transferase(Phosphotransferase) domain 1"/>
    <property type="match status" value="1"/>
</dbReference>
<comment type="similarity">
    <text evidence="2 19">Belongs to the protein kinase superfamily. TKL Ser/Thr protein kinase family. TGFB receptor subfamily.</text>
</comment>
<evidence type="ECO:0000256" key="20">
    <source>
        <dbReference type="SAM" id="SignalP"/>
    </source>
</evidence>
<keyword evidence="14 19" id="KW-0675">Receptor</keyword>
<dbReference type="PRINTS" id="PR00653">
    <property type="entry name" value="ACTIVIN2R"/>
</dbReference>
<dbReference type="CDD" id="cd14054">
    <property type="entry name" value="STKc_BMPR2_AMHR2"/>
    <property type="match status" value="1"/>
</dbReference>
<evidence type="ECO:0000256" key="9">
    <source>
        <dbReference type="ARBA" id="ARBA00022777"/>
    </source>
</evidence>
<comment type="subcellular location">
    <subcellularLocation>
        <location evidence="1 19">Membrane</location>
        <topology evidence="1 19">Single-pass type I membrane protein</topology>
    </subcellularLocation>
</comment>
<keyword evidence="6 19" id="KW-0479">Metal-binding</keyword>
<comment type="catalytic activity">
    <reaction evidence="16">
        <text>L-seryl-[receptor-protein] + ATP = O-phospho-L-seryl-[receptor-protein] + ADP + H(+)</text>
        <dbReference type="Rhea" id="RHEA:18673"/>
        <dbReference type="Rhea" id="RHEA-COMP:11022"/>
        <dbReference type="Rhea" id="RHEA-COMP:11023"/>
        <dbReference type="ChEBI" id="CHEBI:15378"/>
        <dbReference type="ChEBI" id="CHEBI:29999"/>
        <dbReference type="ChEBI" id="CHEBI:30616"/>
        <dbReference type="ChEBI" id="CHEBI:83421"/>
        <dbReference type="ChEBI" id="CHEBI:456216"/>
        <dbReference type="EC" id="2.7.11.30"/>
    </reaction>
</comment>
<dbReference type="PROSITE" id="PS00107">
    <property type="entry name" value="PROTEIN_KINASE_ATP"/>
    <property type="match status" value="1"/>
</dbReference>
<sequence length="641" mass="72416">MDSLMKTYLMAIIFIVYIQTDGDVVMASMVCAYSKPQADTSVRSVATDKSTESIDSNEELNNQNETVIECPAEHHSCYTLWKYNPIDPTNASLYVILAKGCWDTSTNTECQTEQCFSYKKPVEALNHTKFCCCFGPLCNANLSADSYFNTHQPIQPFARYSNEKLKGLENEKNISNKAVMVACMAALISIVLLVLGFTVCCRALSSSVMSANTKHKNSDSLHLLESNSSSTQSSSIVCDLENMKLIEEIGRGRYGSVWRGLLNDQTVAVKKFGPQHRDYYLNEKDIYLLSYMEFSHCLPRLLGFQELCTDGRHEYQLVLSYASLGCLQDYLRNNTIDWLTLCKMIQTTTQGLAYLHSEVNKGDRRKPCVAHRDLSSRNILVKADNTCMICDFQFAIRISGSEYYSCGERYDSQTASLNDVGTLRYMAPEILEGAVNLRDCESAMKQIDVYALGLVLWECASRCSDLYQGVEVPDYRQPFEKELGLRPSFDQMQVMVTRHKARPLFPDIWKDSNPAIRSLKETIEDCWDHDADARLTSLCVEERLFELPLLWERYKSGTITSCVGTMYSMSTQSHLLTNNNQKNAFRLNGGSNSFHNIIGGISGAIPLEPNDKITNDLQTSLLINRLEYPNHNINTNNNINN</sequence>
<feature type="transmembrane region" description="Helical" evidence="19">
    <location>
        <begin position="178"/>
        <end position="199"/>
    </location>
</feature>
<dbReference type="InterPro" id="IPR000333">
    <property type="entry name" value="TGFB_receptor"/>
</dbReference>
<evidence type="ECO:0000256" key="7">
    <source>
        <dbReference type="ARBA" id="ARBA00022729"/>
    </source>
</evidence>
<dbReference type="Proteomes" id="UP000759131">
    <property type="component" value="Unassembled WGS sequence"/>
</dbReference>
<evidence type="ECO:0000256" key="12">
    <source>
        <dbReference type="ARBA" id="ARBA00022989"/>
    </source>
</evidence>
<dbReference type="SUPFAM" id="SSF56112">
    <property type="entry name" value="Protein kinase-like (PK-like)"/>
    <property type="match status" value="1"/>
</dbReference>
<keyword evidence="23" id="KW-1185">Reference proteome</keyword>
<dbReference type="OrthoDB" id="669224at2759"/>
<keyword evidence="8 18" id="KW-0547">Nucleotide-binding</keyword>
<feature type="chain" id="PRO_5035592058" description="Serine/threonine-protein kinase receptor" evidence="20">
    <location>
        <begin position="23"/>
        <end position="641"/>
    </location>
</feature>
<evidence type="ECO:0000256" key="8">
    <source>
        <dbReference type="ARBA" id="ARBA00022741"/>
    </source>
</evidence>
<dbReference type="InterPro" id="IPR000719">
    <property type="entry name" value="Prot_kinase_dom"/>
</dbReference>
<evidence type="ECO:0000256" key="17">
    <source>
        <dbReference type="ARBA" id="ARBA00048773"/>
    </source>
</evidence>
<dbReference type="PANTHER" id="PTHR23255:SF100">
    <property type="entry name" value="RECEPTOR PROTEIN SERINE_THREONINE KINASE"/>
    <property type="match status" value="1"/>
</dbReference>
<keyword evidence="9 19" id="KW-0418">Kinase</keyword>
<dbReference type="EMBL" id="OC871831">
    <property type="protein sequence ID" value="CAD7635607.1"/>
    <property type="molecule type" value="Genomic_DNA"/>
</dbReference>
<organism evidence="22">
    <name type="scientific">Medioppia subpectinata</name>
    <dbReference type="NCBI Taxonomy" id="1979941"/>
    <lineage>
        <taxon>Eukaryota</taxon>
        <taxon>Metazoa</taxon>
        <taxon>Ecdysozoa</taxon>
        <taxon>Arthropoda</taxon>
        <taxon>Chelicerata</taxon>
        <taxon>Arachnida</taxon>
        <taxon>Acari</taxon>
        <taxon>Acariformes</taxon>
        <taxon>Sarcoptiformes</taxon>
        <taxon>Oribatida</taxon>
        <taxon>Brachypylina</taxon>
        <taxon>Oppioidea</taxon>
        <taxon>Oppiidae</taxon>
        <taxon>Medioppia</taxon>
    </lineage>
</organism>
<proteinExistence type="inferred from homology"/>
<feature type="non-terminal residue" evidence="22">
    <location>
        <position position="1"/>
    </location>
</feature>
<dbReference type="Pfam" id="PF07714">
    <property type="entry name" value="PK_Tyr_Ser-Thr"/>
    <property type="match status" value="1"/>
</dbReference>
<dbReference type="CDD" id="cd23533">
    <property type="entry name" value="TFP_LU_ECD_BMPR2_like"/>
    <property type="match status" value="1"/>
</dbReference>
<dbReference type="FunFam" id="1.10.510.10:FF:000487">
    <property type="entry name" value="Anti-Muellerian hormone type-2 receptor"/>
    <property type="match status" value="1"/>
</dbReference>
<evidence type="ECO:0000256" key="1">
    <source>
        <dbReference type="ARBA" id="ARBA00004479"/>
    </source>
</evidence>
<feature type="binding site" evidence="18">
    <location>
        <position position="271"/>
    </location>
    <ligand>
        <name>ATP</name>
        <dbReference type="ChEBI" id="CHEBI:30616"/>
    </ligand>
</feature>
<keyword evidence="7 20" id="KW-0732">Signal</keyword>
<protein>
    <recommendedName>
        <fullName evidence="19">Serine/threonine-protein kinase receptor</fullName>
        <ecNumber evidence="19">2.7.11.30</ecNumber>
    </recommendedName>
</protein>
<dbReference type="AlphaFoldDB" id="A0A7R9L607"/>
<dbReference type="GO" id="GO:0005886">
    <property type="term" value="C:plasma membrane"/>
    <property type="evidence" value="ECO:0007669"/>
    <property type="project" value="TreeGrafter"/>
</dbReference>
<evidence type="ECO:0000256" key="16">
    <source>
        <dbReference type="ARBA" id="ARBA00047681"/>
    </source>
</evidence>
<evidence type="ECO:0000256" key="11">
    <source>
        <dbReference type="ARBA" id="ARBA00022842"/>
    </source>
</evidence>
<keyword evidence="13 19" id="KW-0472">Membrane</keyword>
<dbReference type="PROSITE" id="PS50011">
    <property type="entry name" value="PROTEIN_KINASE_DOM"/>
    <property type="match status" value="1"/>
</dbReference>
<dbReference type="Gene3D" id="3.30.200.20">
    <property type="entry name" value="Phosphorylase Kinase, domain 1"/>
    <property type="match status" value="1"/>
</dbReference>
<evidence type="ECO:0000256" key="18">
    <source>
        <dbReference type="PROSITE-ProRule" id="PRU10141"/>
    </source>
</evidence>
<evidence type="ECO:0000256" key="10">
    <source>
        <dbReference type="ARBA" id="ARBA00022840"/>
    </source>
</evidence>
<dbReference type="GO" id="GO:0005024">
    <property type="term" value="F:transforming growth factor beta receptor activity"/>
    <property type="evidence" value="ECO:0007669"/>
    <property type="project" value="TreeGrafter"/>
</dbReference>
<dbReference type="PANTHER" id="PTHR23255">
    <property type="entry name" value="TRANSFORMING GROWTH FACTOR-BETA RECEPTOR TYPE I AND II"/>
    <property type="match status" value="1"/>
</dbReference>
<name>A0A7R9L607_9ACAR</name>
<gene>
    <name evidence="22" type="ORF">OSB1V03_LOCUS15998</name>
</gene>
<feature type="signal peptide" evidence="20">
    <location>
        <begin position="1"/>
        <end position="22"/>
    </location>
</feature>
<dbReference type="Gene3D" id="2.10.60.10">
    <property type="entry name" value="CD59"/>
    <property type="match status" value="1"/>
</dbReference>
<evidence type="ECO:0000256" key="13">
    <source>
        <dbReference type="ARBA" id="ARBA00023136"/>
    </source>
</evidence>
<dbReference type="InterPro" id="IPR045860">
    <property type="entry name" value="Snake_toxin-like_sf"/>
</dbReference>
<keyword evidence="3 19" id="KW-0723">Serine/threonine-protein kinase</keyword>
<keyword evidence="12 19" id="KW-1133">Transmembrane helix</keyword>
<dbReference type="InterPro" id="IPR011009">
    <property type="entry name" value="Kinase-like_dom_sf"/>
</dbReference>
<dbReference type="EC" id="2.7.11.30" evidence="19"/>
<evidence type="ECO:0000259" key="21">
    <source>
        <dbReference type="PROSITE" id="PS50011"/>
    </source>
</evidence>
<evidence type="ECO:0000256" key="5">
    <source>
        <dbReference type="ARBA" id="ARBA00022692"/>
    </source>
</evidence>
<dbReference type="GO" id="GO:0043235">
    <property type="term" value="C:receptor complex"/>
    <property type="evidence" value="ECO:0007669"/>
    <property type="project" value="TreeGrafter"/>
</dbReference>
<keyword evidence="10 18" id="KW-0067">ATP-binding</keyword>
<keyword evidence="19" id="KW-0464">Manganese</keyword>
<comment type="catalytic activity">
    <reaction evidence="17 19">
        <text>L-threonyl-[receptor-protein] + ATP = O-phospho-L-threonyl-[receptor-protein] + ADP + H(+)</text>
        <dbReference type="Rhea" id="RHEA:44880"/>
        <dbReference type="Rhea" id="RHEA-COMP:11024"/>
        <dbReference type="Rhea" id="RHEA-COMP:11025"/>
        <dbReference type="ChEBI" id="CHEBI:15378"/>
        <dbReference type="ChEBI" id="CHEBI:30013"/>
        <dbReference type="ChEBI" id="CHEBI:30616"/>
        <dbReference type="ChEBI" id="CHEBI:61977"/>
        <dbReference type="ChEBI" id="CHEBI:456216"/>
        <dbReference type="EC" id="2.7.11.30"/>
    </reaction>
</comment>
<evidence type="ECO:0000313" key="22">
    <source>
        <dbReference type="EMBL" id="CAD7635607.1"/>
    </source>
</evidence>
<dbReference type="InterPro" id="IPR001245">
    <property type="entry name" value="Ser-Thr/Tyr_kinase_cat_dom"/>
</dbReference>
<evidence type="ECO:0000256" key="4">
    <source>
        <dbReference type="ARBA" id="ARBA00022679"/>
    </source>
</evidence>
<dbReference type="EMBL" id="CAJPIZ010017256">
    <property type="protein sequence ID" value="CAG2116037.1"/>
    <property type="molecule type" value="Genomic_DNA"/>
</dbReference>
<dbReference type="GO" id="GO:0030509">
    <property type="term" value="P:BMP signaling pathway"/>
    <property type="evidence" value="ECO:0007669"/>
    <property type="project" value="TreeGrafter"/>
</dbReference>
<reference evidence="22" key="1">
    <citation type="submission" date="2020-11" db="EMBL/GenBank/DDBJ databases">
        <authorList>
            <person name="Tran Van P."/>
        </authorList>
    </citation>
    <scope>NUCLEOTIDE SEQUENCE</scope>
</reference>
<keyword evidence="5 19" id="KW-0812">Transmembrane</keyword>
<keyword evidence="4 19" id="KW-0808">Transferase</keyword>
<evidence type="ECO:0000256" key="15">
    <source>
        <dbReference type="ARBA" id="ARBA00023180"/>
    </source>
</evidence>
<dbReference type="SUPFAM" id="SSF57302">
    <property type="entry name" value="Snake toxin-like"/>
    <property type="match status" value="1"/>
</dbReference>
<evidence type="ECO:0000256" key="6">
    <source>
        <dbReference type="ARBA" id="ARBA00022723"/>
    </source>
</evidence>
<evidence type="ECO:0000256" key="19">
    <source>
        <dbReference type="RuleBase" id="RU361271"/>
    </source>
</evidence>
<evidence type="ECO:0000313" key="23">
    <source>
        <dbReference type="Proteomes" id="UP000759131"/>
    </source>
</evidence>
<dbReference type="GO" id="GO:0046872">
    <property type="term" value="F:metal ion binding"/>
    <property type="evidence" value="ECO:0007669"/>
    <property type="project" value="UniProtKB-KW"/>
</dbReference>
<dbReference type="GO" id="GO:0005524">
    <property type="term" value="F:ATP binding"/>
    <property type="evidence" value="ECO:0007669"/>
    <property type="project" value="UniProtKB-UniRule"/>
</dbReference>
<feature type="domain" description="Protein kinase" evidence="21">
    <location>
        <begin position="243"/>
        <end position="550"/>
    </location>
</feature>